<dbReference type="InterPro" id="IPR009057">
    <property type="entry name" value="Homeodomain-like_sf"/>
</dbReference>
<dbReference type="Pfam" id="PF00440">
    <property type="entry name" value="TetR_N"/>
    <property type="match status" value="1"/>
</dbReference>
<evidence type="ECO:0000313" key="6">
    <source>
        <dbReference type="EMBL" id="QFZ23851.1"/>
    </source>
</evidence>
<dbReference type="PANTHER" id="PTHR30055:SF234">
    <property type="entry name" value="HTH-TYPE TRANSCRIPTIONAL REGULATOR BETI"/>
    <property type="match status" value="1"/>
</dbReference>
<feature type="domain" description="HTH tetR-type" evidence="5">
    <location>
        <begin position="6"/>
        <end position="65"/>
    </location>
</feature>
<evidence type="ECO:0000256" key="4">
    <source>
        <dbReference type="PROSITE-ProRule" id="PRU00335"/>
    </source>
</evidence>
<dbReference type="PROSITE" id="PS50977">
    <property type="entry name" value="HTH_TETR_2"/>
    <property type="match status" value="1"/>
</dbReference>
<feature type="DNA-binding region" description="H-T-H motif" evidence="4">
    <location>
        <begin position="28"/>
        <end position="47"/>
    </location>
</feature>
<reference evidence="7" key="1">
    <citation type="journal article" date="2021" name="Curr. Microbiol.">
        <title>Complete genome of nocamycin-producing strain Saccharothrix syringae NRRL B-16468 reveals the biosynthetic potential for secondary metabolites.</title>
        <authorList>
            <person name="Mo X."/>
            <person name="Yang S."/>
        </authorList>
    </citation>
    <scope>NUCLEOTIDE SEQUENCE [LARGE SCALE GENOMIC DNA]</scope>
    <source>
        <strain evidence="7">ATCC 51364 / DSM 43886 / JCM 6844 / KCTC 9398 / NBRC 14523 / NRRL B-16468 / INA 2240</strain>
    </source>
</reference>
<dbReference type="AlphaFoldDB" id="A0A5Q0HCD4"/>
<dbReference type="Proteomes" id="UP000325787">
    <property type="component" value="Chromosome"/>
</dbReference>
<keyword evidence="1" id="KW-0805">Transcription regulation</keyword>
<accession>A0A5Q0HCD4</accession>
<dbReference type="RefSeq" id="WP_033428252.1">
    <property type="nucleotide sequence ID" value="NZ_CP034550.1"/>
</dbReference>
<dbReference type="SUPFAM" id="SSF48498">
    <property type="entry name" value="Tetracyclin repressor-like, C-terminal domain"/>
    <property type="match status" value="1"/>
</dbReference>
<evidence type="ECO:0000256" key="3">
    <source>
        <dbReference type="ARBA" id="ARBA00023163"/>
    </source>
</evidence>
<evidence type="ECO:0000259" key="5">
    <source>
        <dbReference type="PROSITE" id="PS50977"/>
    </source>
</evidence>
<keyword evidence="3" id="KW-0804">Transcription</keyword>
<sequence>MPRPRTITDERLLAATAQVIGRRGPGFTLAEVAAAAGVSVGTVGQRFGSKGGLLRALTRQTAAEQAERMRRAADVADPVAGLRAALLSWFEGMTDPDEAQNHLAQLGVDLLDPELRALLADLYETTGRTVLELTRRVDLPRAPSPERAARVLTGLLYGVAMDWSVRPDGALADRLLEDVDAVLAAWKGR</sequence>
<evidence type="ECO:0000256" key="2">
    <source>
        <dbReference type="ARBA" id="ARBA00023125"/>
    </source>
</evidence>
<dbReference type="PANTHER" id="PTHR30055">
    <property type="entry name" value="HTH-TYPE TRANSCRIPTIONAL REGULATOR RUTR"/>
    <property type="match status" value="1"/>
</dbReference>
<dbReference type="Pfam" id="PF17754">
    <property type="entry name" value="TetR_C_14"/>
    <property type="match status" value="1"/>
</dbReference>
<proteinExistence type="predicted"/>
<organism evidence="6 7">
    <name type="scientific">Saccharothrix syringae</name>
    <name type="common">Nocardiopsis syringae</name>
    <dbReference type="NCBI Taxonomy" id="103733"/>
    <lineage>
        <taxon>Bacteria</taxon>
        <taxon>Bacillati</taxon>
        <taxon>Actinomycetota</taxon>
        <taxon>Actinomycetes</taxon>
        <taxon>Pseudonocardiales</taxon>
        <taxon>Pseudonocardiaceae</taxon>
        <taxon>Saccharothrix</taxon>
    </lineage>
</organism>
<evidence type="ECO:0000313" key="7">
    <source>
        <dbReference type="Proteomes" id="UP000325787"/>
    </source>
</evidence>
<dbReference type="InterPro" id="IPR001647">
    <property type="entry name" value="HTH_TetR"/>
</dbReference>
<dbReference type="InterPro" id="IPR041347">
    <property type="entry name" value="MftR_C"/>
</dbReference>
<dbReference type="InterPro" id="IPR050109">
    <property type="entry name" value="HTH-type_TetR-like_transc_reg"/>
</dbReference>
<evidence type="ECO:0000256" key="1">
    <source>
        <dbReference type="ARBA" id="ARBA00023015"/>
    </source>
</evidence>
<dbReference type="GO" id="GO:0003700">
    <property type="term" value="F:DNA-binding transcription factor activity"/>
    <property type="evidence" value="ECO:0007669"/>
    <property type="project" value="TreeGrafter"/>
</dbReference>
<dbReference type="KEGG" id="ssyi:EKG83_46130"/>
<dbReference type="OrthoDB" id="3572434at2"/>
<dbReference type="GO" id="GO:0000976">
    <property type="term" value="F:transcription cis-regulatory region binding"/>
    <property type="evidence" value="ECO:0007669"/>
    <property type="project" value="TreeGrafter"/>
</dbReference>
<name>A0A5Q0HCD4_SACSY</name>
<keyword evidence="7" id="KW-1185">Reference proteome</keyword>
<dbReference type="Gene3D" id="1.10.357.10">
    <property type="entry name" value="Tetracycline Repressor, domain 2"/>
    <property type="match status" value="1"/>
</dbReference>
<dbReference type="EMBL" id="CP034550">
    <property type="protein sequence ID" value="QFZ23851.1"/>
    <property type="molecule type" value="Genomic_DNA"/>
</dbReference>
<dbReference type="SUPFAM" id="SSF46689">
    <property type="entry name" value="Homeodomain-like"/>
    <property type="match status" value="1"/>
</dbReference>
<protein>
    <submittedName>
        <fullName evidence="6">TetR/AcrR family transcriptional regulator</fullName>
    </submittedName>
</protein>
<gene>
    <name evidence="6" type="ORF">EKG83_46130</name>
</gene>
<dbReference type="InterPro" id="IPR036271">
    <property type="entry name" value="Tet_transcr_reg_TetR-rel_C_sf"/>
</dbReference>
<keyword evidence="2 4" id="KW-0238">DNA-binding</keyword>